<dbReference type="RefSeq" id="WP_148299919.1">
    <property type="nucleotide sequence ID" value="NZ_JABWRR010000001.1"/>
</dbReference>
<keyword evidence="2" id="KW-1185">Reference proteome</keyword>
<sequence>MSDLEQQMLLEELSSNATQVEEQLKFVVCGQSTLSELESLLGPFEQCEVLGDMKLLRWRFVYTEGGLALSDPQVLTVAIDQKDCITDFALV</sequence>
<proteinExistence type="predicted"/>
<reference evidence="1 2" key="1">
    <citation type="journal article" date="2020" name="Microorganisms">
        <title>Reliable Identification of Environmental Pseudomonas Isolates Using the rpoD Gene.</title>
        <authorList>
            <consortium name="The Broad Institute Genome Sequencing Platform"/>
            <person name="Girard L."/>
            <person name="Lood C."/>
            <person name="Rokni-Zadeh H."/>
            <person name="van Noort V."/>
            <person name="Lavigne R."/>
            <person name="De Mot R."/>
        </authorList>
    </citation>
    <scope>NUCLEOTIDE SEQUENCE [LARGE SCALE GENOMIC DNA]</scope>
    <source>
        <strain evidence="1 2">RW7P2</strain>
    </source>
</reference>
<dbReference type="EMBL" id="JABWRS010000005">
    <property type="protein sequence ID" value="MBC3475742.1"/>
    <property type="molecule type" value="Genomic_DNA"/>
</dbReference>
<gene>
    <name evidence="1" type="ORF">HU747_09025</name>
</gene>
<dbReference type="Proteomes" id="UP000628086">
    <property type="component" value="Unassembled WGS sequence"/>
</dbReference>
<protein>
    <submittedName>
        <fullName evidence="1">Uncharacterized protein</fullName>
    </submittedName>
</protein>
<comment type="caution">
    <text evidence="1">The sequence shown here is derived from an EMBL/GenBank/DDBJ whole genome shotgun (WGS) entry which is preliminary data.</text>
</comment>
<organism evidence="1 2">
    <name type="scientific">Pseudomonas taiwanensis</name>
    <dbReference type="NCBI Taxonomy" id="470150"/>
    <lineage>
        <taxon>Bacteria</taxon>
        <taxon>Pseudomonadati</taxon>
        <taxon>Pseudomonadota</taxon>
        <taxon>Gammaproteobacteria</taxon>
        <taxon>Pseudomonadales</taxon>
        <taxon>Pseudomonadaceae</taxon>
        <taxon>Pseudomonas</taxon>
    </lineage>
</organism>
<accession>A0ABR6V5I6</accession>
<name>A0ABR6V5I6_9PSED</name>
<evidence type="ECO:0000313" key="2">
    <source>
        <dbReference type="Proteomes" id="UP000628086"/>
    </source>
</evidence>
<evidence type="ECO:0000313" key="1">
    <source>
        <dbReference type="EMBL" id="MBC3475742.1"/>
    </source>
</evidence>